<protein>
    <submittedName>
        <fullName evidence="2">FAD-dependent oxidoreductase</fullName>
    </submittedName>
</protein>
<dbReference type="HOGENOM" id="CLU_066614_0_0_12"/>
<name>A0A0A7UYP1_9SPIR</name>
<accession>A0A0A7UYP1</accession>
<dbReference type="Proteomes" id="UP000030940">
    <property type="component" value="Chromosome"/>
</dbReference>
<evidence type="ECO:0000313" key="3">
    <source>
        <dbReference type="Proteomes" id="UP000030940"/>
    </source>
</evidence>
<evidence type="ECO:0000313" key="2">
    <source>
        <dbReference type="EMBL" id="AJA90533.1"/>
    </source>
</evidence>
<dbReference type="EMBL" id="CP009910">
    <property type="protein sequence ID" value="AJA90533.1"/>
    <property type="molecule type" value="Genomic_DNA"/>
</dbReference>
<organism evidence="2 3">
    <name type="scientific">Borreliella chilensis</name>
    <dbReference type="NCBI Taxonomy" id="1245910"/>
    <lineage>
        <taxon>Bacteria</taxon>
        <taxon>Pseudomonadati</taxon>
        <taxon>Spirochaetota</taxon>
        <taxon>Spirochaetia</taxon>
        <taxon>Spirochaetales</taxon>
        <taxon>Borreliaceae</taxon>
        <taxon>Borreliella</taxon>
    </lineage>
</organism>
<reference evidence="2 3" key="1">
    <citation type="journal article" date="2015" name="Genome Announc.">
        <title>Genome Sequence of Borrelia chilensis VA1, a South American Member of the Lyme Borreliosis Group.</title>
        <authorList>
            <person name="Huang W."/>
            <person name="Ojaimi C."/>
            <person name="Fallon J.T."/>
            <person name="Travisany D."/>
            <person name="Maass A."/>
            <person name="Ivanova L."/>
            <person name="Tomova A."/>
            <person name="Gonzalez-Acuna D."/>
            <person name="Godfrey H.P."/>
            <person name="Cabello F.C."/>
        </authorList>
    </citation>
    <scope>NUCLEOTIDE SEQUENCE [LARGE SCALE GENOMIC DNA]</scope>
    <source>
        <strain evidence="2 3">VA1</strain>
    </source>
</reference>
<gene>
    <name evidence="2" type="ORF">OY14_03785</name>
</gene>
<dbReference type="SUPFAM" id="SSF51905">
    <property type="entry name" value="FAD/NAD(P)-binding domain"/>
    <property type="match status" value="1"/>
</dbReference>
<dbReference type="STRING" id="1245910.OY14_03785"/>
<dbReference type="AlphaFoldDB" id="A0A0A7UYP1"/>
<evidence type="ECO:0000259" key="1">
    <source>
        <dbReference type="Pfam" id="PF01266"/>
    </source>
</evidence>
<proteinExistence type="predicted"/>
<dbReference type="Gene3D" id="3.30.9.10">
    <property type="entry name" value="D-Amino Acid Oxidase, subunit A, domain 2"/>
    <property type="match status" value="1"/>
</dbReference>
<feature type="domain" description="FAD dependent oxidoreductase" evidence="1">
    <location>
        <begin position="5"/>
        <end position="326"/>
    </location>
</feature>
<dbReference type="InterPro" id="IPR036188">
    <property type="entry name" value="FAD/NAD-bd_sf"/>
</dbReference>
<keyword evidence="3" id="KW-1185">Reference proteome</keyword>
<dbReference type="InterPro" id="IPR006076">
    <property type="entry name" value="FAD-dep_OxRdtase"/>
</dbReference>
<sequence length="355" mass="41808">MYHEFAVIGGGIAGSTITYELLKRNKKVILFDDEDTKATIIAGGLINPIMGRKMNIAWKEPHIFEFAKNYYQEIEKTIKSNFFIEKNIFRPFTSANQKNELVTKIENDINMKNFILKIKDGKIYDFSNDSNGGMIIKGARINTKLYIKNLKKYFIKKNSYINKNIDENKIKLGEKFFKIEDFKFEKLIFAKGYKEKLKGFFSYLPFEPAKGEIIILECKKINFKEVYNRHVSLIHLKDNKFYLGGTYEWNTWNTLTNEWAKLELLEKFKKITNQKCKIIDQKAHIRPSTLDREPFLGEHPKHKNIFILNGFGTRGISMAPYLSNLLVNNIEKIDKIPNHYNIKRFVKYYNILHYS</sequence>
<dbReference type="Gene3D" id="3.50.50.60">
    <property type="entry name" value="FAD/NAD(P)-binding domain"/>
    <property type="match status" value="1"/>
</dbReference>
<dbReference type="PANTHER" id="PTHR13847">
    <property type="entry name" value="SARCOSINE DEHYDROGENASE-RELATED"/>
    <property type="match status" value="1"/>
</dbReference>
<dbReference type="KEGG" id="bchi:OY14_03785"/>
<dbReference type="Pfam" id="PF01266">
    <property type="entry name" value="DAO"/>
    <property type="match status" value="1"/>
</dbReference>
<dbReference type="GO" id="GO:0005737">
    <property type="term" value="C:cytoplasm"/>
    <property type="evidence" value="ECO:0007669"/>
    <property type="project" value="TreeGrafter"/>
</dbReference>